<comment type="caution">
    <text evidence="2">The sequence shown here is derived from an EMBL/GenBank/DDBJ whole genome shotgun (WGS) entry which is preliminary data.</text>
</comment>
<evidence type="ECO:0000313" key="3">
    <source>
        <dbReference type="Proteomes" id="UP001642484"/>
    </source>
</evidence>
<reference evidence="2 3" key="1">
    <citation type="submission" date="2024-02" db="EMBL/GenBank/DDBJ databases">
        <authorList>
            <person name="Chen Y."/>
            <person name="Shah S."/>
            <person name="Dougan E. K."/>
            <person name="Thang M."/>
            <person name="Chan C."/>
        </authorList>
    </citation>
    <scope>NUCLEOTIDE SEQUENCE [LARGE SCALE GENOMIC DNA]</scope>
</reference>
<accession>A0ABP0I0H8</accession>
<dbReference type="SMART" id="SM00228">
    <property type="entry name" value="PDZ"/>
    <property type="match status" value="2"/>
</dbReference>
<name>A0ABP0I0H8_9DINO</name>
<organism evidence="2 3">
    <name type="scientific">Durusdinium trenchii</name>
    <dbReference type="NCBI Taxonomy" id="1381693"/>
    <lineage>
        <taxon>Eukaryota</taxon>
        <taxon>Sar</taxon>
        <taxon>Alveolata</taxon>
        <taxon>Dinophyceae</taxon>
        <taxon>Suessiales</taxon>
        <taxon>Symbiodiniaceae</taxon>
        <taxon>Durusdinium</taxon>
    </lineage>
</organism>
<evidence type="ECO:0000259" key="1">
    <source>
        <dbReference type="PROSITE" id="PS50106"/>
    </source>
</evidence>
<protein>
    <recommendedName>
        <fullName evidence="1">PDZ domain-containing protein</fullName>
    </recommendedName>
</protein>
<dbReference type="PROSITE" id="PS50106">
    <property type="entry name" value="PDZ"/>
    <property type="match status" value="1"/>
</dbReference>
<evidence type="ECO:0000313" key="2">
    <source>
        <dbReference type="EMBL" id="CAK8995436.1"/>
    </source>
</evidence>
<feature type="domain" description="PDZ" evidence="1">
    <location>
        <begin position="159"/>
        <end position="218"/>
    </location>
</feature>
<sequence>MLMLLCCCADSKEDEITIVSKKKAFAEKDADGDGLSMLHEREIEVIPSTDLQRAGTDGFREEESTIASQGEVHEGKAAPLCGEFMVNISKIGKIGFSVEALLDDYCIVRSVDPGSSLDAKPYDRLLRVNGQCATARKMAKMISDNDSLELVFQRPNKKDIMLPKKGKKAGFNIDCQLASVGLVIKSLADGGAAKSLEEGTFKPYDRIIAVDGQEGPPLDLMKMLIKSDSPLLTVCSYS</sequence>
<dbReference type="SUPFAM" id="SSF50156">
    <property type="entry name" value="PDZ domain-like"/>
    <property type="match status" value="2"/>
</dbReference>
<keyword evidence="3" id="KW-1185">Reference proteome</keyword>
<proteinExistence type="predicted"/>
<dbReference type="Gene3D" id="2.30.42.10">
    <property type="match status" value="1"/>
</dbReference>
<dbReference type="InterPro" id="IPR001478">
    <property type="entry name" value="PDZ"/>
</dbReference>
<dbReference type="EMBL" id="CAXAMN010001625">
    <property type="protein sequence ID" value="CAK8995436.1"/>
    <property type="molecule type" value="Genomic_DNA"/>
</dbReference>
<dbReference type="Proteomes" id="UP001642484">
    <property type="component" value="Unassembled WGS sequence"/>
</dbReference>
<gene>
    <name evidence="2" type="ORF">CCMP2556_LOCUS4023</name>
</gene>
<dbReference type="InterPro" id="IPR036034">
    <property type="entry name" value="PDZ_sf"/>
</dbReference>